<dbReference type="GO" id="GO:0003677">
    <property type="term" value="F:DNA binding"/>
    <property type="evidence" value="ECO:0007669"/>
    <property type="project" value="InterPro"/>
</dbReference>
<protein>
    <recommendedName>
        <fullName evidence="4">HTH myb-type domain-containing protein</fullName>
    </recommendedName>
</protein>
<sequence length="122" mass="12844">MGDAGEGGGDPPPRPEVTQALIDSAFFGPAKQYVRWDTGLHEVFVAAVEELGGAHAAKPAVIRERMGISLLTTAQVKSHLQKYRIRVVAEGKASDAATEAQARCGSPAGNPGTLRWMPLAHA</sequence>
<dbReference type="EMBL" id="JADXDR010000209">
    <property type="protein sequence ID" value="KAI7836023.1"/>
    <property type="molecule type" value="Genomic_DNA"/>
</dbReference>
<dbReference type="Proteomes" id="UP001205105">
    <property type="component" value="Unassembled WGS sequence"/>
</dbReference>
<dbReference type="InterPro" id="IPR046955">
    <property type="entry name" value="PHR1-like"/>
</dbReference>
<evidence type="ECO:0000256" key="2">
    <source>
        <dbReference type="ARBA" id="ARBA00023163"/>
    </source>
</evidence>
<keyword evidence="1" id="KW-0805">Transcription regulation</keyword>
<dbReference type="PANTHER" id="PTHR31499">
    <property type="entry name" value="MYB FAMILY TRANSCRIPTION FACTOR PHL11"/>
    <property type="match status" value="1"/>
</dbReference>
<accession>A0AAD5DGR5</accession>
<keyword evidence="2" id="KW-0804">Transcription</keyword>
<dbReference type="PANTHER" id="PTHR31499:SF78">
    <property type="entry name" value="HTH MYB-TYPE DOMAIN-CONTAINING PROTEIN"/>
    <property type="match status" value="1"/>
</dbReference>
<organism evidence="5 6">
    <name type="scientific">Chlorella ohadii</name>
    <dbReference type="NCBI Taxonomy" id="2649997"/>
    <lineage>
        <taxon>Eukaryota</taxon>
        <taxon>Viridiplantae</taxon>
        <taxon>Chlorophyta</taxon>
        <taxon>core chlorophytes</taxon>
        <taxon>Trebouxiophyceae</taxon>
        <taxon>Chlorellales</taxon>
        <taxon>Chlorellaceae</taxon>
        <taxon>Chlorella clade</taxon>
        <taxon>Chlorella</taxon>
    </lineage>
</organism>
<evidence type="ECO:0000256" key="3">
    <source>
        <dbReference type="ARBA" id="ARBA00023242"/>
    </source>
</evidence>
<keyword evidence="6" id="KW-1185">Reference proteome</keyword>
<dbReference type="InterPro" id="IPR006447">
    <property type="entry name" value="Myb_dom_plants"/>
</dbReference>
<dbReference type="GO" id="GO:0003700">
    <property type="term" value="F:DNA-binding transcription factor activity"/>
    <property type="evidence" value="ECO:0007669"/>
    <property type="project" value="InterPro"/>
</dbReference>
<proteinExistence type="predicted"/>
<gene>
    <name evidence="5" type="ORF">COHA_010107</name>
</gene>
<dbReference type="AlphaFoldDB" id="A0AAD5DGR5"/>
<reference evidence="5" key="1">
    <citation type="submission" date="2020-11" db="EMBL/GenBank/DDBJ databases">
        <title>Chlorella ohadii genome sequencing and assembly.</title>
        <authorList>
            <person name="Murik O."/>
            <person name="Treves H."/>
            <person name="Kedem I."/>
            <person name="Shotland Y."/>
            <person name="Kaplan A."/>
        </authorList>
    </citation>
    <scope>NUCLEOTIDE SEQUENCE</scope>
    <source>
        <strain evidence="5">1</strain>
    </source>
</reference>
<comment type="caution">
    <text evidence="5">The sequence shown here is derived from an EMBL/GenBank/DDBJ whole genome shotgun (WGS) entry which is preliminary data.</text>
</comment>
<dbReference type="InterPro" id="IPR009057">
    <property type="entry name" value="Homeodomain-like_sf"/>
</dbReference>
<keyword evidence="3" id="KW-0539">Nucleus</keyword>
<evidence type="ECO:0000259" key="4">
    <source>
        <dbReference type="PROSITE" id="PS51294"/>
    </source>
</evidence>
<dbReference type="Gene3D" id="1.10.10.60">
    <property type="entry name" value="Homeodomain-like"/>
    <property type="match status" value="1"/>
</dbReference>
<dbReference type="PROSITE" id="PS51294">
    <property type="entry name" value="HTH_MYB"/>
    <property type="match status" value="1"/>
</dbReference>
<dbReference type="SUPFAM" id="SSF46689">
    <property type="entry name" value="Homeodomain-like"/>
    <property type="match status" value="1"/>
</dbReference>
<evidence type="ECO:0000256" key="1">
    <source>
        <dbReference type="ARBA" id="ARBA00023015"/>
    </source>
</evidence>
<name>A0AAD5DGR5_9CHLO</name>
<feature type="domain" description="HTH myb-type" evidence="4">
    <location>
        <begin position="28"/>
        <end position="88"/>
    </location>
</feature>
<evidence type="ECO:0000313" key="6">
    <source>
        <dbReference type="Proteomes" id="UP001205105"/>
    </source>
</evidence>
<evidence type="ECO:0000313" key="5">
    <source>
        <dbReference type="EMBL" id="KAI7836023.1"/>
    </source>
</evidence>
<dbReference type="InterPro" id="IPR017930">
    <property type="entry name" value="Myb_dom"/>
</dbReference>
<dbReference type="NCBIfam" id="TIGR01557">
    <property type="entry name" value="myb_SHAQKYF"/>
    <property type="match status" value="1"/>
</dbReference>